<dbReference type="EMBL" id="JBHSAP010000018">
    <property type="protein sequence ID" value="MFC4077999.1"/>
    <property type="molecule type" value="Genomic_DNA"/>
</dbReference>
<accession>A0ABV8JPT3</accession>
<comment type="caution">
    <text evidence="1">The sequence shown here is derived from an EMBL/GenBank/DDBJ whole genome shotgun (WGS) entry which is preliminary data.</text>
</comment>
<protein>
    <submittedName>
        <fullName evidence="1">Uncharacterized protein</fullName>
    </submittedName>
</protein>
<proteinExistence type="predicted"/>
<evidence type="ECO:0000313" key="1">
    <source>
        <dbReference type="EMBL" id="MFC4077999.1"/>
    </source>
</evidence>
<sequence length="145" mass="17047">MTIRDTYFLGSSPPFDLPPKEEVSIHLDLEKKPKKRIALNAWFVIKINAQILKRKFRMILPAQNLPCPLSPQDIDIDLQRVPSRKNMVLNAFITLKIHTHTIRRRLRLVFPMRPKMIQVIRYNLSVRGPDITPWVYNTRILNPSL</sequence>
<reference evidence="2" key="1">
    <citation type="journal article" date="2019" name="Int. J. Syst. Evol. Microbiol.">
        <title>The Global Catalogue of Microorganisms (GCM) 10K type strain sequencing project: providing services to taxonomists for standard genome sequencing and annotation.</title>
        <authorList>
            <consortium name="The Broad Institute Genomics Platform"/>
            <consortium name="The Broad Institute Genome Sequencing Center for Infectious Disease"/>
            <person name="Wu L."/>
            <person name="Ma J."/>
        </authorList>
    </citation>
    <scope>NUCLEOTIDE SEQUENCE [LARGE SCALE GENOMIC DNA]</scope>
    <source>
        <strain evidence="2">IBRC-M 10813</strain>
    </source>
</reference>
<gene>
    <name evidence="1" type="ORF">ACFOUO_14445</name>
</gene>
<dbReference type="RefSeq" id="WP_380705832.1">
    <property type="nucleotide sequence ID" value="NZ_JBHSAP010000018.1"/>
</dbReference>
<organism evidence="1 2">
    <name type="scientific">Salinithrix halophila</name>
    <dbReference type="NCBI Taxonomy" id="1485204"/>
    <lineage>
        <taxon>Bacteria</taxon>
        <taxon>Bacillati</taxon>
        <taxon>Bacillota</taxon>
        <taxon>Bacilli</taxon>
        <taxon>Bacillales</taxon>
        <taxon>Thermoactinomycetaceae</taxon>
        <taxon>Salinithrix</taxon>
    </lineage>
</organism>
<name>A0ABV8JPT3_9BACL</name>
<evidence type="ECO:0000313" key="2">
    <source>
        <dbReference type="Proteomes" id="UP001595843"/>
    </source>
</evidence>
<keyword evidence="2" id="KW-1185">Reference proteome</keyword>
<dbReference type="Proteomes" id="UP001595843">
    <property type="component" value="Unassembled WGS sequence"/>
</dbReference>